<dbReference type="PANTHER" id="PTHR33164">
    <property type="entry name" value="TRANSCRIPTIONAL REGULATOR, MARR FAMILY"/>
    <property type="match status" value="1"/>
</dbReference>
<dbReference type="SMART" id="SM00347">
    <property type="entry name" value="HTH_MARR"/>
    <property type="match status" value="1"/>
</dbReference>
<dbReference type="Proteomes" id="UP000019150">
    <property type="component" value="Chromosome"/>
</dbReference>
<dbReference type="AlphaFoldDB" id="W5THV2"/>
<evidence type="ECO:0000313" key="3">
    <source>
        <dbReference type="Proteomes" id="UP000019150"/>
    </source>
</evidence>
<accession>W5THV2</accession>
<organism evidence="2 3">
    <name type="scientific">Nocardia nova SH22a</name>
    <dbReference type="NCBI Taxonomy" id="1415166"/>
    <lineage>
        <taxon>Bacteria</taxon>
        <taxon>Bacillati</taxon>
        <taxon>Actinomycetota</taxon>
        <taxon>Actinomycetes</taxon>
        <taxon>Mycobacteriales</taxon>
        <taxon>Nocardiaceae</taxon>
        <taxon>Nocardia</taxon>
    </lineage>
</organism>
<keyword evidence="3" id="KW-1185">Reference proteome</keyword>
<feature type="domain" description="HTH marR-type" evidence="1">
    <location>
        <begin position="27"/>
        <end position="128"/>
    </location>
</feature>
<dbReference type="InterPro" id="IPR036388">
    <property type="entry name" value="WH-like_DNA-bd_sf"/>
</dbReference>
<dbReference type="Gene3D" id="1.10.10.10">
    <property type="entry name" value="Winged helix-like DNA-binding domain superfamily/Winged helix DNA-binding domain"/>
    <property type="match status" value="1"/>
</dbReference>
<proteinExistence type="predicted"/>
<sequence length="155" mass="16878">MTPPATPTAGELLGRDFITSVVVFHEAVGALLGISATDRKSLDLISRGPVTAGDLARFTGLSTGAITGMIDRLVKAGYVERRADPADRRRVLVHRREDTRLDEVLPAVFGPLGADMAELNTHYTPEQLAAIADYMARTREILVRHTRRISDVETA</sequence>
<dbReference type="KEGG" id="nno:NONO_c40280"/>
<dbReference type="InterPro" id="IPR036390">
    <property type="entry name" value="WH_DNA-bd_sf"/>
</dbReference>
<dbReference type="OrthoDB" id="162531at2"/>
<evidence type="ECO:0000313" key="2">
    <source>
        <dbReference type="EMBL" id="AHH18812.1"/>
    </source>
</evidence>
<dbReference type="eggNOG" id="COG1846">
    <property type="taxonomic scope" value="Bacteria"/>
</dbReference>
<evidence type="ECO:0000259" key="1">
    <source>
        <dbReference type="SMART" id="SM00347"/>
    </source>
</evidence>
<dbReference type="SUPFAM" id="SSF46785">
    <property type="entry name" value="Winged helix' DNA-binding domain"/>
    <property type="match status" value="1"/>
</dbReference>
<dbReference type="HOGENOM" id="CLU_083287_1_1_11"/>
<dbReference type="CDD" id="cd00090">
    <property type="entry name" value="HTH_ARSR"/>
    <property type="match status" value="1"/>
</dbReference>
<dbReference type="InterPro" id="IPR000835">
    <property type="entry name" value="HTH_MarR-typ"/>
</dbReference>
<dbReference type="PANTHER" id="PTHR33164:SF106">
    <property type="entry name" value="TRANSCRIPTIONAL REGULATORY PROTEIN"/>
    <property type="match status" value="1"/>
</dbReference>
<protein>
    <submittedName>
        <fullName evidence="2">Putative transcriptional regulator, MarR family</fullName>
    </submittedName>
</protein>
<dbReference type="GO" id="GO:0006950">
    <property type="term" value="P:response to stress"/>
    <property type="evidence" value="ECO:0007669"/>
    <property type="project" value="TreeGrafter"/>
</dbReference>
<dbReference type="PATRIC" id="fig|1415166.3.peg.4132"/>
<dbReference type="GO" id="GO:0003700">
    <property type="term" value="F:DNA-binding transcription factor activity"/>
    <property type="evidence" value="ECO:0007669"/>
    <property type="project" value="InterPro"/>
</dbReference>
<dbReference type="EMBL" id="CP006850">
    <property type="protein sequence ID" value="AHH18812.1"/>
    <property type="molecule type" value="Genomic_DNA"/>
</dbReference>
<dbReference type="InterPro" id="IPR011991">
    <property type="entry name" value="ArsR-like_HTH"/>
</dbReference>
<reference evidence="2 3" key="1">
    <citation type="journal article" date="2014" name="Appl. Environ. Microbiol.">
        <title>Insights into the Microbial Degradation of Rubber and Gutta-Percha by Analysis of the Complete Genome of Nocardia nova SH22a.</title>
        <authorList>
            <person name="Luo Q."/>
            <person name="Hiessl S."/>
            <person name="Poehlein A."/>
            <person name="Daniel R."/>
            <person name="Steinbuchel A."/>
        </authorList>
    </citation>
    <scope>NUCLEOTIDE SEQUENCE [LARGE SCALE GENOMIC DNA]</scope>
    <source>
        <strain evidence="2">SH22a</strain>
    </source>
</reference>
<name>W5THV2_9NOCA</name>
<dbReference type="Pfam" id="PF12802">
    <property type="entry name" value="MarR_2"/>
    <property type="match status" value="1"/>
</dbReference>
<gene>
    <name evidence="2" type="ORF">NONO_c40280</name>
</gene>
<dbReference type="InterPro" id="IPR039422">
    <property type="entry name" value="MarR/SlyA-like"/>
</dbReference>